<gene>
    <name evidence="3" type="ORF">I9W82_004159</name>
</gene>
<evidence type="ECO:0000313" key="3">
    <source>
        <dbReference type="EMBL" id="KAG5418631.1"/>
    </source>
</evidence>
<evidence type="ECO:0000256" key="2">
    <source>
        <dbReference type="SAM" id="MobiDB-lite"/>
    </source>
</evidence>
<name>A0A8H7ZEQ1_9ASCO</name>
<feature type="coiled-coil region" evidence="1">
    <location>
        <begin position="273"/>
        <end position="300"/>
    </location>
</feature>
<keyword evidence="4" id="KW-1185">Reference proteome</keyword>
<dbReference type="Proteomes" id="UP000669133">
    <property type="component" value="Unassembled WGS sequence"/>
</dbReference>
<organism evidence="3 4">
    <name type="scientific">Candida metapsilosis</name>
    <dbReference type="NCBI Taxonomy" id="273372"/>
    <lineage>
        <taxon>Eukaryota</taxon>
        <taxon>Fungi</taxon>
        <taxon>Dikarya</taxon>
        <taxon>Ascomycota</taxon>
        <taxon>Saccharomycotina</taxon>
        <taxon>Pichiomycetes</taxon>
        <taxon>Debaryomycetaceae</taxon>
        <taxon>Candida/Lodderomyces clade</taxon>
        <taxon>Candida</taxon>
    </lineage>
</organism>
<reference evidence="3 4" key="1">
    <citation type="submission" date="2020-12" db="EMBL/GenBank/DDBJ databases">
        <title>Effect of drift, selection, and recombination on the evolution of hybrid genomes in Candida yeast pathogens.</title>
        <authorList>
            <person name="Mixao V."/>
            <person name="Ksiezopolska E."/>
            <person name="Saus E."/>
            <person name="Boekhout T."/>
            <person name="Gacser A."/>
            <person name="Gabaldon T."/>
        </authorList>
    </citation>
    <scope>NUCLEOTIDE SEQUENCE [LARGE SCALE GENOMIC DNA]</scope>
    <source>
        <strain evidence="3 4">BP57</strain>
    </source>
</reference>
<evidence type="ECO:0000256" key="1">
    <source>
        <dbReference type="SAM" id="Coils"/>
    </source>
</evidence>
<accession>A0A8H7ZEQ1</accession>
<dbReference type="EMBL" id="JAEOAQ010000005">
    <property type="protein sequence ID" value="KAG5418631.1"/>
    <property type="molecule type" value="Genomic_DNA"/>
</dbReference>
<feature type="region of interest" description="Disordered" evidence="2">
    <location>
        <begin position="73"/>
        <end position="134"/>
    </location>
</feature>
<keyword evidence="1" id="KW-0175">Coiled coil</keyword>
<feature type="compositionally biased region" description="Low complexity" evidence="2">
    <location>
        <begin position="89"/>
        <end position="110"/>
    </location>
</feature>
<dbReference type="RefSeq" id="XP_067547747.1">
    <property type="nucleotide sequence ID" value="XM_067693202.1"/>
</dbReference>
<feature type="compositionally biased region" description="Low complexity" evidence="2">
    <location>
        <begin position="19"/>
        <end position="42"/>
    </location>
</feature>
<protein>
    <submittedName>
        <fullName evidence="3">Uncharacterized protein</fullName>
    </submittedName>
</protein>
<feature type="region of interest" description="Disordered" evidence="2">
    <location>
        <begin position="1"/>
        <end position="54"/>
    </location>
</feature>
<feature type="compositionally biased region" description="Basic and acidic residues" evidence="2">
    <location>
        <begin position="1"/>
        <end position="14"/>
    </location>
</feature>
<dbReference type="AlphaFoldDB" id="A0A8H7ZEQ1"/>
<evidence type="ECO:0000313" key="4">
    <source>
        <dbReference type="Proteomes" id="UP000669133"/>
    </source>
</evidence>
<sequence>MSSSQHESRGGEKLHHQRSTNASSSSSSSTSTSNISPSLRSSDQTTSNADPHASIDYQGLAAESAAATASAAMAVLGQRQSRHKQNNPQAQQQQQQQQHLQLQQQQQQQQFVQAPKAEVEASTPTTDAESVSELDNSTVSQALAHLNNIKNPHRIKLSNQDIKLILYLIVDIKPFKYVGNRSLSQTKKWEIIQNKYYDLKFRENNDTNFIIPTVRTLQRQVAGAVKKAQKQRAKERAAGYTRTHTIPQTLPEIDADDYYNFRHVSPNSPQEELESALLDLHELSDKIKELKSQSNNLVKVSYQPRNKTASGAADLYDDENGVPRARVGASGGGIASQHSDARNAATSHLEEISSVLSDRIFNLKQELENDATISPKHKETFDLLESVFNHTNEMRATVAQENEVLNKHINKLIGTHLEKIERVRSEFNAQQLELVEKITDSFKEDFKSAGKSKAILEKLDSIRELLK</sequence>
<comment type="caution">
    <text evidence="3">The sequence shown here is derived from an EMBL/GenBank/DDBJ whole genome shotgun (WGS) entry which is preliminary data.</text>
</comment>
<dbReference type="GeneID" id="93652788"/>
<feature type="compositionally biased region" description="Polar residues" evidence="2">
    <location>
        <begin position="122"/>
        <end position="134"/>
    </location>
</feature>
<dbReference type="OrthoDB" id="4094906at2759"/>
<proteinExistence type="predicted"/>